<feature type="compositionally biased region" description="Basic residues" evidence="1">
    <location>
        <begin position="147"/>
        <end position="166"/>
    </location>
</feature>
<feature type="compositionally biased region" description="Low complexity" evidence="1">
    <location>
        <begin position="501"/>
        <end position="515"/>
    </location>
</feature>
<organism evidence="2 3">
    <name type="scientific">Neocucurbitaria cava</name>
    <dbReference type="NCBI Taxonomy" id="798079"/>
    <lineage>
        <taxon>Eukaryota</taxon>
        <taxon>Fungi</taxon>
        <taxon>Dikarya</taxon>
        <taxon>Ascomycota</taxon>
        <taxon>Pezizomycotina</taxon>
        <taxon>Dothideomycetes</taxon>
        <taxon>Pleosporomycetidae</taxon>
        <taxon>Pleosporales</taxon>
        <taxon>Pleosporineae</taxon>
        <taxon>Cucurbitariaceae</taxon>
        <taxon>Neocucurbitaria</taxon>
    </lineage>
</organism>
<evidence type="ECO:0000313" key="2">
    <source>
        <dbReference type="EMBL" id="KAJ4376239.1"/>
    </source>
</evidence>
<feature type="compositionally biased region" description="Polar residues" evidence="1">
    <location>
        <begin position="303"/>
        <end position="312"/>
    </location>
</feature>
<feature type="region of interest" description="Disordered" evidence="1">
    <location>
        <begin position="221"/>
        <end position="240"/>
    </location>
</feature>
<feature type="compositionally biased region" description="Polar residues" evidence="1">
    <location>
        <begin position="1"/>
        <end position="11"/>
    </location>
</feature>
<feature type="region of interest" description="Disordered" evidence="1">
    <location>
        <begin position="642"/>
        <end position="720"/>
    </location>
</feature>
<feature type="compositionally biased region" description="Polar residues" evidence="1">
    <location>
        <begin position="125"/>
        <end position="146"/>
    </location>
</feature>
<feature type="region of interest" description="Disordered" evidence="1">
    <location>
        <begin position="259"/>
        <end position="323"/>
    </location>
</feature>
<feature type="region of interest" description="Disordered" evidence="1">
    <location>
        <begin position="435"/>
        <end position="540"/>
    </location>
</feature>
<proteinExistence type="predicted"/>
<feature type="compositionally biased region" description="Basic and acidic residues" evidence="1">
    <location>
        <begin position="705"/>
        <end position="720"/>
    </location>
</feature>
<feature type="compositionally biased region" description="Polar residues" evidence="1">
    <location>
        <begin position="516"/>
        <end position="532"/>
    </location>
</feature>
<feature type="compositionally biased region" description="Basic and acidic residues" evidence="1">
    <location>
        <begin position="447"/>
        <end position="470"/>
    </location>
</feature>
<dbReference type="EMBL" id="JAPEUY010000002">
    <property type="protein sequence ID" value="KAJ4376239.1"/>
    <property type="molecule type" value="Genomic_DNA"/>
</dbReference>
<keyword evidence="3" id="KW-1185">Reference proteome</keyword>
<accession>A0A9W9CRB4</accession>
<name>A0A9W9CRB4_9PLEO</name>
<dbReference type="Proteomes" id="UP001140560">
    <property type="component" value="Unassembled WGS sequence"/>
</dbReference>
<sequence length="720" mass="80249">MSGPSPLQRSSWKAEAIRRGDLKISGPIPITEDMPLNEEEEKEFAEKGGLDASLQSQDEPEEEQRPRTPEQPLQPPPSIPEPPSALRSNPVEVVSSPRETLHERQPSRSPPRVRQVNDIARESVIQPSSYTAPTPLRSTPESTTKAAQKKKRKSGLRGVFRKMFGRKTRDEHEEQEQEAARRGHSYHHSDPGMLRRSAPKEQKSNGTRISDLPIEELKPLHPLGQHLPFPMNVNAPQASPPQEYLTFDMQRPDIGRRRATLPTVPSAGTHRHSLDESRGRLSTWEERQDEEPEPSPGIGIALSSPTQATTPRQSKRRSRSADALRELVKSHVPLDRRRSAEIRYWRESYMSGSVYSRPQTAKTVETFRSVQMQEPNIQEPEPDSVIEMSATLVEADEPETPELEHVGQEQGTERVIQPPVSAFNFGALKKAPEPQLEALPPAPPPRSDQRPEQRPSVEDRMQHLESKVENMEFSVRRLSTRNNRQTIILENAPKNLRTRNRSSSSRSASASRSRSTPSIHQEPNHQSSSDTLNPGPASPVLTHISAAATSDGEEASKQALKTMYEALKYERSARKALEQQVLTLQHDISDLHALVNKLIASATATSPSYPTPSPDTLVTSTEERLLTPRALRTGSFDEAYAAAQGKRDVGGRRESVDSTEESERGFGASGKSSYDELATPDVWATPKEEGFGASGFFSPHHHHQQPREQGVREDGLKSYA</sequence>
<gene>
    <name evidence="2" type="ORF">N0V83_001522</name>
</gene>
<feature type="compositionally biased region" description="Basic and acidic residues" evidence="1">
    <location>
        <begin position="272"/>
        <end position="286"/>
    </location>
</feature>
<dbReference type="OrthoDB" id="5428925at2759"/>
<feature type="region of interest" description="Disordered" evidence="1">
    <location>
        <begin position="1"/>
        <end position="213"/>
    </location>
</feature>
<reference evidence="2" key="1">
    <citation type="submission" date="2022-10" db="EMBL/GenBank/DDBJ databases">
        <title>Tapping the CABI collections for fungal endophytes: first genome assemblies for Collariella, Neodidymelliopsis, Ascochyta clinopodiicola, Didymella pomorum, Didymosphaeria variabile, Neocosmospora piperis and Neocucurbitaria cava.</title>
        <authorList>
            <person name="Hill R."/>
        </authorList>
    </citation>
    <scope>NUCLEOTIDE SEQUENCE</scope>
    <source>
        <strain evidence="2">IMI 356814</strain>
    </source>
</reference>
<protein>
    <submittedName>
        <fullName evidence="2">Uncharacterized protein</fullName>
    </submittedName>
</protein>
<evidence type="ECO:0000256" key="1">
    <source>
        <dbReference type="SAM" id="MobiDB-lite"/>
    </source>
</evidence>
<feature type="compositionally biased region" description="Basic and acidic residues" evidence="1">
    <location>
        <begin position="645"/>
        <end position="664"/>
    </location>
</feature>
<feature type="compositionally biased region" description="Pro residues" evidence="1">
    <location>
        <begin position="72"/>
        <end position="83"/>
    </location>
</feature>
<dbReference type="AlphaFoldDB" id="A0A9W9CRB4"/>
<comment type="caution">
    <text evidence="2">The sequence shown here is derived from an EMBL/GenBank/DDBJ whole genome shotgun (WGS) entry which is preliminary data.</text>
</comment>
<evidence type="ECO:0000313" key="3">
    <source>
        <dbReference type="Proteomes" id="UP001140560"/>
    </source>
</evidence>